<keyword evidence="4 5" id="KW-0934">Plastid</keyword>
<sequence length="125" mass="14917">MSHLSKIKTRIKNQDILIQSLKELNIHHNLTYESNKLKPTIYVSIKNRKKDIILPHFIWNNHNYEFIADSKTWFEKNKLDALIEKLNQQYAYNTIIKKSHEKGFTHTNSNILQDGSIQLVLERWT</sequence>
<evidence type="ECO:0000256" key="2">
    <source>
        <dbReference type="ARBA" id="ARBA00009068"/>
    </source>
</evidence>
<dbReference type="EMBL" id="LT622864">
    <property type="protein sequence ID" value="SCW21456.1"/>
    <property type="molecule type" value="Genomic_DNA"/>
</dbReference>
<dbReference type="Pfam" id="PF06868">
    <property type="entry name" value="DUF1257"/>
    <property type="match status" value="1"/>
</dbReference>
<dbReference type="GO" id="GO:0009536">
    <property type="term" value="C:plastid"/>
    <property type="evidence" value="ECO:0007669"/>
    <property type="project" value="UniProtKB-SubCell"/>
</dbReference>
<dbReference type="RefSeq" id="YP_009313202.1">
    <property type="nucleotide sequence ID" value="NC_031656.1"/>
</dbReference>
<reference evidence="5" key="2">
    <citation type="submission" date="2016-10" db="EMBL/GenBank/DDBJ databases">
        <authorList>
            <person name="de Groot N.N."/>
        </authorList>
    </citation>
    <scope>NUCLEOTIDE SEQUENCE</scope>
    <source>
        <strain evidence="5">HV04060</strain>
    </source>
</reference>
<proteinExistence type="inferred from homology"/>
<evidence type="ECO:0000313" key="5">
    <source>
        <dbReference type="EMBL" id="SCW21456.1"/>
    </source>
</evidence>
<gene>
    <name evidence="5" type="primary">ycf35</name>
    <name evidence="5" type="ORF">HV04060_14</name>
</gene>
<dbReference type="GeneID" id="29998572"/>
<dbReference type="AlphaFoldDB" id="A0A1G4NSB8"/>
<evidence type="ECO:0000256" key="4">
    <source>
        <dbReference type="ARBA" id="ARBA00022640"/>
    </source>
</evidence>
<accession>A0A1G4NSB8</accession>
<reference evidence="5" key="1">
    <citation type="submission" date="2016-10" db="EMBL/GenBank/DDBJ databases">
        <title>Chloroplast genomes as a tool to resolve red algal phylogenies: a case study in the Nemaliales.</title>
        <authorList>
            <person name="Costa J.F."/>
            <person name="Lin S.M."/>
            <person name="Macaya E.C."/>
            <person name="Fernandez-Garcia C."/>
            <person name="Verbruggen H."/>
        </authorList>
    </citation>
    <scope>NUCLEOTIDE SEQUENCE</scope>
    <source>
        <strain evidence="5">HV04060</strain>
    </source>
</reference>
<dbReference type="PANTHER" id="PTHR39638:SF2">
    <property type="entry name" value="YCF35"/>
    <property type="match status" value="1"/>
</dbReference>
<evidence type="ECO:0000256" key="3">
    <source>
        <dbReference type="ARBA" id="ARBA00021585"/>
    </source>
</evidence>
<name>A0A1G4NSB8_9FLOR</name>
<evidence type="ECO:0000256" key="1">
    <source>
        <dbReference type="ARBA" id="ARBA00004474"/>
    </source>
</evidence>
<dbReference type="InterPro" id="IPR009666">
    <property type="entry name" value="Uncharacterised_Ycf35"/>
</dbReference>
<dbReference type="PANTHER" id="PTHR39638">
    <property type="entry name" value="YCF35"/>
    <property type="match status" value="1"/>
</dbReference>
<organism evidence="5">
    <name type="scientific">Dichotomaria marginata</name>
    <dbReference type="NCBI Taxonomy" id="268567"/>
    <lineage>
        <taxon>Eukaryota</taxon>
        <taxon>Rhodophyta</taxon>
        <taxon>Florideophyceae</taxon>
        <taxon>Nemaliophycidae</taxon>
        <taxon>Nemaliales</taxon>
        <taxon>Galaxauraceae</taxon>
        <taxon>Dichotomaria</taxon>
    </lineage>
</organism>
<comment type="subcellular location">
    <subcellularLocation>
        <location evidence="1">Plastid</location>
    </subcellularLocation>
</comment>
<comment type="similarity">
    <text evidence="2">Belongs to the ycf35 family.</text>
</comment>
<protein>
    <recommendedName>
        <fullName evidence="3">Uncharacterized protein ycf35</fullName>
    </recommendedName>
</protein>
<geneLocation type="chloroplast" evidence="5"/>
<keyword evidence="5" id="KW-0150">Chloroplast</keyword>